<dbReference type="PROSITE" id="PS00216">
    <property type="entry name" value="SUGAR_TRANSPORT_1"/>
    <property type="match status" value="1"/>
</dbReference>
<protein>
    <submittedName>
        <fullName evidence="10">MFS transporter</fullName>
    </submittedName>
</protein>
<feature type="transmembrane region" description="Helical" evidence="8">
    <location>
        <begin position="349"/>
        <end position="366"/>
    </location>
</feature>
<evidence type="ECO:0000313" key="11">
    <source>
        <dbReference type="Proteomes" id="UP000554766"/>
    </source>
</evidence>
<dbReference type="InterPro" id="IPR011701">
    <property type="entry name" value="MFS"/>
</dbReference>
<dbReference type="PANTHER" id="PTHR23522:SF10">
    <property type="entry name" value="3-PHENYLPROPIONIC ACID TRANSPORTER-RELATED"/>
    <property type="match status" value="1"/>
</dbReference>
<feature type="transmembrane region" description="Helical" evidence="8">
    <location>
        <begin position="164"/>
        <end position="186"/>
    </location>
</feature>
<evidence type="ECO:0000259" key="9">
    <source>
        <dbReference type="PROSITE" id="PS50850"/>
    </source>
</evidence>
<keyword evidence="5 8" id="KW-0812">Transmembrane</keyword>
<keyword evidence="7 8" id="KW-0472">Membrane</keyword>
<keyword evidence="11" id="KW-1185">Reference proteome</keyword>
<comment type="subcellular location">
    <subcellularLocation>
        <location evidence="1">Cell inner membrane</location>
        <topology evidence="1">Multi-pass membrane protein</topology>
    </subcellularLocation>
</comment>
<evidence type="ECO:0000256" key="8">
    <source>
        <dbReference type="SAM" id="Phobius"/>
    </source>
</evidence>
<evidence type="ECO:0000256" key="7">
    <source>
        <dbReference type="ARBA" id="ARBA00023136"/>
    </source>
</evidence>
<sequence>MGSTSWGLSTSKPKLLAYALFSAPYSFVVFLLPFYVFEVGGDKAAVGISFAMYALAIVVFRPAAGWLADVVGRRVTNIAGGVALAVAMAILGISTELSHIYTALFLAGVGSSLINVAMIAYVSDVGGLENPTLYSKMRIAAALGAVGGGFSIPAAYVLSKAWGYAAAFKALAVAMSLTTVVALALVPEETARLALRHKSGDVAAAFCITAMGFFIGAATGVYGPQILPYIYAKFSLSPFAAVLVYLPAVVAWLIGPKLARPTALSAIIGGALMSAALVAMYHSPNPALFSAVWLAESLGIAIVSTSLDQALSRHVKGAYWGRGYGVYQSVYNMGYALGAAASGFLPNPFYTALLPLVAFFALAAICQGSRRISPTGSPAPRLGLG</sequence>
<feature type="transmembrane region" description="Helical" evidence="8">
    <location>
        <begin position="100"/>
        <end position="127"/>
    </location>
</feature>
<dbReference type="GO" id="GO:0022857">
    <property type="term" value="F:transmembrane transporter activity"/>
    <property type="evidence" value="ECO:0007669"/>
    <property type="project" value="InterPro"/>
</dbReference>
<dbReference type="EMBL" id="JAAVJF010000002">
    <property type="protein sequence ID" value="NYR15147.1"/>
    <property type="molecule type" value="Genomic_DNA"/>
</dbReference>
<comment type="caution">
    <text evidence="10">The sequence shown here is derived from an EMBL/GenBank/DDBJ whole genome shotgun (WGS) entry which is preliminary data.</text>
</comment>
<dbReference type="AlphaFoldDB" id="A0A7L4P9L1"/>
<evidence type="ECO:0000256" key="5">
    <source>
        <dbReference type="ARBA" id="ARBA00022692"/>
    </source>
</evidence>
<feature type="domain" description="Major facilitator superfamily (MFS) profile" evidence="9">
    <location>
        <begin position="1"/>
        <end position="190"/>
    </location>
</feature>
<dbReference type="Pfam" id="PF07690">
    <property type="entry name" value="MFS_1"/>
    <property type="match status" value="1"/>
</dbReference>
<dbReference type="InterPro" id="IPR020846">
    <property type="entry name" value="MFS_dom"/>
</dbReference>
<dbReference type="Proteomes" id="UP000554766">
    <property type="component" value="Unassembled WGS sequence"/>
</dbReference>
<evidence type="ECO:0000256" key="2">
    <source>
        <dbReference type="ARBA" id="ARBA00022448"/>
    </source>
</evidence>
<evidence type="ECO:0000256" key="1">
    <source>
        <dbReference type="ARBA" id="ARBA00004429"/>
    </source>
</evidence>
<reference evidence="10 11" key="1">
    <citation type="journal article" date="2020" name="Nat. Commun.">
        <title>The structures of two archaeal type IV pili illuminate evolutionary relationships.</title>
        <authorList>
            <person name="Wang F."/>
            <person name="Baquero D.P."/>
            <person name="Su Z."/>
            <person name="Beltran L.C."/>
            <person name="Prangishvili D."/>
            <person name="Krupovic M."/>
            <person name="Egelman E.H."/>
        </authorList>
    </citation>
    <scope>NUCLEOTIDE SEQUENCE [LARGE SCALE GENOMIC DNA]</scope>
    <source>
        <strain evidence="10 11">2GA</strain>
    </source>
</reference>
<keyword evidence="6 8" id="KW-1133">Transmembrane helix</keyword>
<evidence type="ECO:0000313" key="10">
    <source>
        <dbReference type="EMBL" id="NYR15147.1"/>
    </source>
</evidence>
<evidence type="ECO:0000256" key="4">
    <source>
        <dbReference type="ARBA" id="ARBA00022519"/>
    </source>
</evidence>
<accession>A0A7L4P9L1</accession>
<evidence type="ECO:0000256" key="3">
    <source>
        <dbReference type="ARBA" id="ARBA00022475"/>
    </source>
</evidence>
<feature type="transmembrane region" description="Helical" evidence="8">
    <location>
        <begin position="234"/>
        <end position="255"/>
    </location>
</feature>
<feature type="transmembrane region" description="Helical" evidence="8">
    <location>
        <begin position="202"/>
        <end position="222"/>
    </location>
</feature>
<keyword evidence="3" id="KW-1003">Cell membrane</keyword>
<gene>
    <name evidence="10" type="ORF">HC235_04115</name>
</gene>
<dbReference type="Gene3D" id="1.20.1250.20">
    <property type="entry name" value="MFS general substrate transporter like domains"/>
    <property type="match status" value="1"/>
</dbReference>
<evidence type="ECO:0000256" key="6">
    <source>
        <dbReference type="ARBA" id="ARBA00022989"/>
    </source>
</evidence>
<dbReference type="InterPro" id="IPR036259">
    <property type="entry name" value="MFS_trans_sf"/>
</dbReference>
<feature type="transmembrane region" description="Helical" evidence="8">
    <location>
        <begin position="139"/>
        <end position="158"/>
    </location>
</feature>
<organism evidence="10 11">
    <name type="scientific">Pyrobaculum arsenaticum</name>
    <dbReference type="NCBI Taxonomy" id="121277"/>
    <lineage>
        <taxon>Archaea</taxon>
        <taxon>Thermoproteota</taxon>
        <taxon>Thermoprotei</taxon>
        <taxon>Thermoproteales</taxon>
        <taxon>Thermoproteaceae</taxon>
        <taxon>Pyrobaculum</taxon>
    </lineage>
</organism>
<dbReference type="SUPFAM" id="SSF103473">
    <property type="entry name" value="MFS general substrate transporter"/>
    <property type="match status" value="1"/>
</dbReference>
<dbReference type="GO" id="GO:0005886">
    <property type="term" value="C:plasma membrane"/>
    <property type="evidence" value="ECO:0007669"/>
    <property type="project" value="UniProtKB-SubCell"/>
</dbReference>
<feature type="transmembrane region" description="Helical" evidence="8">
    <location>
        <begin position="287"/>
        <end position="307"/>
    </location>
</feature>
<dbReference type="PROSITE" id="PS50850">
    <property type="entry name" value="MFS"/>
    <property type="match status" value="1"/>
</dbReference>
<name>A0A7L4P9L1_9CREN</name>
<keyword evidence="4" id="KW-0997">Cell inner membrane</keyword>
<dbReference type="InterPro" id="IPR005829">
    <property type="entry name" value="Sugar_transporter_CS"/>
</dbReference>
<feature type="transmembrane region" description="Helical" evidence="8">
    <location>
        <begin position="43"/>
        <end position="63"/>
    </location>
</feature>
<keyword evidence="2" id="KW-0813">Transport</keyword>
<feature type="transmembrane region" description="Helical" evidence="8">
    <location>
        <begin position="15"/>
        <end position="37"/>
    </location>
</feature>
<feature type="transmembrane region" description="Helical" evidence="8">
    <location>
        <begin position="262"/>
        <end position="281"/>
    </location>
</feature>
<dbReference type="PANTHER" id="PTHR23522">
    <property type="entry name" value="BLL5896 PROTEIN"/>
    <property type="match status" value="1"/>
</dbReference>
<feature type="transmembrane region" description="Helical" evidence="8">
    <location>
        <begin position="75"/>
        <end position="94"/>
    </location>
</feature>
<proteinExistence type="predicted"/>